<dbReference type="AlphaFoldDB" id="A0AA39J226"/>
<evidence type="ECO:0000313" key="2">
    <source>
        <dbReference type="Proteomes" id="UP001175226"/>
    </source>
</evidence>
<comment type="caution">
    <text evidence="1">The sequence shown here is derived from an EMBL/GenBank/DDBJ whole genome shotgun (WGS) entry which is preliminary data.</text>
</comment>
<sequence>PKGAIFTGVKLNADPESEADVAVSLSQIIVLICLDDNGFLHEIRSVNTDLRPLSMIGNVMALGDDVSKTLIYNLRITESADLDDAGDTQYDHCLQVIFTPPTILVVRARSITLYTSTFNCISIQSFGWFDCASPTLTSIVIRSQTDNPWASELNSLLPFLLSSNSCLQNILLM</sequence>
<gene>
    <name evidence="1" type="ORF">EV421DRAFT_1718140</name>
</gene>
<feature type="non-terminal residue" evidence="1">
    <location>
        <position position="173"/>
    </location>
</feature>
<reference evidence="1" key="1">
    <citation type="submission" date="2023-06" db="EMBL/GenBank/DDBJ databases">
        <authorList>
            <consortium name="Lawrence Berkeley National Laboratory"/>
            <person name="Ahrendt S."/>
            <person name="Sahu N."/>
            <person name="Indic B."/>
            <person name="Wong-Bajracharya J."/>
            <person name="Merenyi Z."/>
            <person name="Ke H.-M."/>
            <person name="Monk M."/>
            <person name="Kocsube S."/>
            <person name="Drula E."/>
            <person name="Lipzen A."/>
            <person name="Balint B."/>
            <person name="Henrissat B."/>
            <person name="Andreopoulos B."/>
            <person name="Martin F.M."/>
            <person name="Harder C.B."/>
            <person name="Rigling D."/>
            <person name="Ford K.L."/>
            <person name="Foster G.D."/>
            <person name="Pangilinan J."/>
            <person name="Papanicolaou A."/>
            <person name="Barry K."/>
            <person name="LaButti K."/>
            <person name="Viragh M."/>
            <person name="Koriabine M."/>
            <person name="Yan M."/>
            <person name="Riley R."/>
            <person name="Champramary S."/>
            <person name="Plett K.L."/>
            <person name="Tsai I.J."/>
            <person name="Slot J."/>
            <person name="Sipos G."/>
            <person name="Plett J."/>
            <person name="Nagy L.G."/>
            <person name="Grigoriev I.V."/>
        </authorList>
    </citation>
    <scope>NUCLEOTIDE SEQUENCE</scope>
    <source>
        <strain evidence="1">FPL87.14</strain>
    </source>
</reference>
<dbReference type="Proteomes" id="UP001175226">
    <property type="component" value="Unassembled WGS sequence"/>
</dbReference>
<dbReference type="EMBL" id="JAUEPT010000076">
    <property type="protein sequence ID" value="KAK0433871.1"/>
    <property type="molecule type" value="Genomic_DNA"/>
</dbReference>
<organism evidence="1 2">
    <name type="scientific">Armillaria borealis</name>
    <dbReference type="NCBI Taxonomy" id="47425"/>
    <lineage>
        <taxon>Eukaryota</taxon>
        <taxon>Fungi</taxon>
        <taxon>Dikarya</taxon>
        <taxon>Basidiomycota</taxon>
        <taxon>Agaricomycotina</taxon>
        <taxon>Agaricomycetes</taxon>
        <taxon>Agaricomycetidae</taxon>
        <taxon>Agaricales</taxon>
        <taxon>Marasmiineae</taxon>
        <taxon>Physalacriaceae</taxon>
        <taxon>Armillaria</taxon>
    </lineage>
</organism>
<name>A0AA39J226_9AGAR</name>
<proteinExistence type="predicted"/>
<accession>A0AA39J226</accession>
<keyword evidence="2" id="KW-1185">Reference proteome</keyword>
<evidence type="ECO:0000313" key="1">
    <source>
        <dbReference type="EMBL" id="KAK0433871.1"/>
    </source>
</evidence>
<protein>
    <submittedName>
        <fullName evidence="1">Uncharacterized protein</fullName>
    </submittedName>
</protein>